<dbReference type="Gramene" id="KRH06948">
    <property type="protein sequence ID" value="KRH06948"/>
    <property type="gene ID" value="GLYMA_16G057000"/>
</dbReference>
<feature type="region of interest" description="Disordered" evidence="1">
    <location>
        <begin position="1"/>
        <end position="20"/>
    </location>
</feature>
<dbReference type="EnsemblPlants" id="KRH06948">
    <property type="protein sequence ID" value="KRH06948"/>
    <property type="gene ID" value="GLYMA_16G057000"/>
</dbReference>
<keyword evidence="4" id="KW-1185">Reference proteome</keyword>
<accession>A0A0R0FYQ1</accession>
<evidence type="ECO:0000313" key="2">
    <source>
        <dbReference type="EMBL" id="KRH06948.1"/>
    </source>
</evidence>
<dbReference type="InParanoid" id="A0A0R0FYQ1"/>
<evidence type="ECO:0000313" key="4">
    <source>
        <dbReference type="Proteomes" id="UP000008827"/>
    </source>
</evidence>
<proteinExistence type="predicted"/>
<dbReference type="Proteomes" id="UP000008827">
    <property type="component" value="Chromosome 16"/>
</dbReference>
<reference evidence="3" key="2">
    <citation type="submission" date="2018-02" db="UniProtKB">
        <authorList>
            <consortium name="EnsemblPlants"/>
        </authorList>
    </citation>
    <scope>IDENTIFICATION</scope>
    <source>
        <strain evidence="3">Williams 82</strain>
    </source>
</reference>
<reference evidence="2" key="3">
    <citation type="submission" date="2018-07" db="EMBL/GenBank/DDBJ databases">
        <title>WGS assembly of Glycine max.</title>
        <authorList>
            <person name="Schmutz J."/>
            <person name="Cannon S."/>
            <person name="Schlueter J."/>
            <person name="Ma J."/>
            <person name="Mitros T."/>
            <person name="Nelson W."/>
            <person name="Hyten D."/>
            <person name="Song Q."/>
            <person name="Thelen J."/>
            <person name="Cheng J."/>
            <person name="Xu D."/>
            <person name="Hellsten U."/>
            <person name="May G."/>
            <person name="Yu Y."/>
            <person name="Sakurai T."/>
            <person name="Umezawa T."/>
            <person name="Bhattacharyya M."/>
            <person name="Sandhu D."/>
            <person name="Valliyodan B."/>
            <person name="Lindquist E."/>
            <person name="Peto M."/>
            <person name="Grant D."/>
            <person name="Shu S."/>
            <person name="Goodstein D."/>
            <person name="Barry K."/>
            <person name="Futrell-Griggs M."/>
            <person name="Abernathy B."/>
            <person name="Du J."/>
            <person name="Tian Z."/>
            <person name="Zhu L."/>
            <person name="Gill N."/>
            <person name="Joshi T."/>
            <person name="Libault M."/>
            <person name="Sethuraman A."/>
            <person name="Zhang X."/>
            <person name="Shinozaki K."/>
            <person name="Nguyen H."/>
            <person name="Wing R."/>
            <person name="Cregan P."/>
            <person name="Specht J."/>
            <person name="Grimwood J."/>
            <person name="Rokhsar D."/>
            <person name="Stacey G."/>
            <person name="Shoemaker R."/>
            <person name="Jackson S."/>
        </authorList>
    </citation>
    <scope>NUCLEOTIDE SEQUENCE</scope>
    <source>
        <tissue evidence="2">Callus</tissue>
    </source>
</reference>
<dbReference type="AlphaFoldDB" id="A0A0R0FYQ1"/>
<evidence type="ECO:0000256" key="1">
    <source>
        <dbReference type="SAM" id="MobiDB-lite"/>
    </source>
</evidence>
<sequence>MAEVAKLVNNADASNPTPPTATFAKSLPNISKIEVFTDSFILKYTAEDVVRQRFIIANYYCWTMNKEKDIKVQISEYHKLLEDLKIENISMPDEFDSELLIEKLPKS</sequence>
<dbReference type="EMBL" id="CM000849">
    <property type="protein sequence ID" value="KRH06948.1"/>
    <property type="molecule type" value="Genomic_DNA"/>
</dbReference>
<evidence type="ECO:0000313" key="3">
    <source>
        <dbReference type="EnsemblPlants" id="KRH06948"/>
    </source>
</evidence>
<protein>
    <submittedName>
        <fullName evidence="2 3">Uncharacterized protein</fullName>
    </submittedName>
</protein>
<reference evidence="2 3" key="1">
    <citation type="journal article" date="2010" name="Nature">
        <title>Genome sequence of the palaeopolyploid soybean.</title>
        <authorList>
            <person name="Schmutz J."/>
            <person name="Cannon S.B."/>
            <person name="Schlueter J."/>
            <person name="Ma J."/>
            <person name="Mitros T."/>
            <person name="Nelson W."/>
            <person name="Hyten D.L."/>
            <person name="Song Q."/>
            <person name="Thelen J.J."/>
            <person name="Cheng J."/>
            <person name="Xu D."/>
            <person name="Hellsten U."/>
            <person name="May G.D."/>
            <person name="Yu Y."/>
            <person name="Sakurai T."/>
            <person name="Umezawa T."/>
            <person name="Bhattacharyya M.K."/>
            <person name="Sandhu D."/>
            <person name="Valliyodan B."/>
            <person name="Lindquist E."/>
            <person name="Peto M."/>
            <person name="Grant D."/>
            <person name="Shu S."/>
            <person name="Goodstein D."/>
            <person name="Barry K."/>
            <person name="Futrell-Griggs M."/>
            <person name="Abernathy B."/>
            <person name="Du J."/>
            <person name="Tian Z."/>
            <person name="Zhu L."/>
            <person name="Gill N."/>
            <person name="Joshi T."/>
            <person name="Libault M."/>
            <person name="Sethuraman A."/>
            <person name="Zhang X.-C."/>
            <person name="Shinozaki K."/>
            <person name="Nguyen H.T."/>
            <person name="Wing R.A."/>
            <person name="Cregan P."/>
            <person name="Specht J."/>
            <person name="Grimwood J."/>
            <person name="Rokhsar D."/>
            <person name="Stacey G."/>
            <person name="Shoemaker R.C."/>
            <person name="Jackson S.A."/>
        </authorList>
    </citation>
    <scope>NUCLEOTIDE SEQUENCE</scope>
    <source>
        <strain evidence="3">cv. Williams 82</strain>
        <tissue evidence="2">Callus</tissue>
    </source>
</reference>
<gene>
    <name evidence="2" type="ORF">GLYMA_16G057000</name>
</gene>
<organism evidence="2">
    <name type="scientific">Glycine max</name>
    <name type="common">Soybean</name>
    <name type="synonym">Glycine hispida</name>
    <dbReference type="NCBI Taxonomy" id="3847"/>
    <lineage>
        <taxon>Eukaryota</taxon>
        <taxon>Viridiplantae</taxon>
        <taxon>Streptophyta</taxon>
        <taxon>Embryophyta</taxon>
        <taxon>Tracheophyta</taxon>
        <taxon>Spermatophyta</taxon>
        <taxon>Magnoliopsida</taxon>
        <taxon>eudicotyledons</taxon>
        <taxon>Gunneridae</taxon>
        <taxon>Pentapetalae</taxon>
        <taxon>rosids</taxon>
        <taxon>fabids</taxon>
        <taxon>Fabales</taxon>
        <taxon>Fabaceae</taxon>
        <taxon>Papilionoideae</taxon>
        <taxon>50 kb inversion clade</taxon>
        <taxon>NPAAA clade</taxon>
        <taxon>indigoferoid/millettioid clade</taxon>
        <taxon>Phaseoleae</taxon>
        <taxon>Glycine</taxon>
        <taxon>Glycine subgen. Soja</taxon>
    </lineage>
</organism>
<name>A0A0R0FYQ1_SOYBN</name>